<dbReference type="OrthoDB" id="546434at2759"/>
<dbReference type="InterPro" id="IPR001895">
    <property type="entry name" value="RASGEF_cat_dom"/>
</dbReference>
<evidence type="ECO:0000256" key="2">
    <source>
        <dbReference type="PROSITE-ProRule" id="PRU00168"/>
    </source>
</evidence>
<dbReference type="OMA" id="IETSSWK"/>
<dbReference type="Gene3D" id="1.20.870.10">
    <property type="entry name" value="Son of sevenless (SoS) protein Chain: S domain 1"/>
    <property type="match status" value="1"/>
</dbReference>
<dbReference type="GO" id="GO:0007265">
    <property type="term" value="P:Ras protein signal transduction"/>
    <property type="evidence" value="ECO:0000318"/>
    <property type="project" value="GO_Central"/>
</dbReference>
<dbReference type="Gene3D" id="1.10.840.10">
    <property type="entry name" value="Ras guanine-nucleotide exchange factors catalytic domain"/>
    <property type="match status" value="1"/>
</dbReference>
<dbReference type="STRING" id="5786.F0ZRY3"/>
<dbReference type="SMART" id="SM01139">
    <property type="entry name" value="Drf_FH3"/>
    <property type="match status" value="1"/>
</dbReference>
<dbReference type="PROSITE" id="PS51232">
    <property type="entry name" value="GBD_FH3"/>
    <property type="match status" value="1"/>
</dbReference>
<dbReference type="InterPro" id="IPR023578">
    <property type="entry name" value="Ras_GEF_dom_sf"/>
</dbReference>
<dbReference type="SUPFAM" id="SSF48366">
    <property type="entry name" value="Ras GEF"/>
    <property type="match status" value="1"/>
</dbReference>
<feature type="region of interest" description="Disordered" evidence="3">
    <location>
        <begin position="464"/>
        <end position="514"/>
    </location>
</feature>
<dbReference type="Gene3D" id="1.25.10.10">
    <property type="entry name" value="Leucine-rich Repeat Variant"/>
    <property type="match status" value="1"/>
</dbReference>
<dbReference type="Pfam" id="PF06371">
    <property type="entry name" value="Drf_GBD"/>
    <property type="match status" value="1"/>
</dbReference>
<dbReference type="PROSITE" id="PS50009">
    <property type="entry name" value="RASGEF_CAT"/>
    <property type="match status" value="1"/>
</dbReference>
<dbReference type="PROSITE" id="PS50212">
    <property type="entry name" value="RASGEF_NTER"/>
    <property type="match status" value="1"/>
</dbReference>
<dbReference type="GO" id="GO:0046956">
    <property type="term" value="P:positive phototaxis"/>
    <property type="evidence" value="ECO:0007669"/>
    <property type="project" value="EnsemblProtists"/>
</dbReference>
<dbReference type="CDD" id="cd06224">
    <property type="entry name" value="REM"/>
    <property type="match status" value="1"/>
</dbReference>
<dbReference type="VEuPathDB" id="AmoebaDB:DICPUDRAFT_49010"/>
<feature type="domain" description="Ras-GEF" evidence="4">
    <location>
        <begin position="1170"/>
        <end position="1408"/>
    </location>
</feature>
<evidence type="ECO:0000256" key="1">
    <source>
        <dbReference type="ARBA" id="ARBA00022658"/>
    </source>
</evidence>
<dbReference type="KEGG" id="dpp:DICPUDRAFT_49010"/>
<keyword evidence="8" id="KW-1185">Reference proteome</keyword>
<dbReference type="GO" id="GO:0005886">
    <property type="term" value="C:plasma membrane"/>
    <property type="evidence" value="ECO:0000318"/>
    <property type="project" value="GO_Central"/>
</dbReference>
<dbReference type="SMART" id="SM00229">
    <property type="entry name" value="RasGEFN"/>
    <property type="match status" value="1"/>
</dbReference>
<dbReference type="CDD" id="cd00155">
    <property type="entry name" value="RasGEF"/>
    <property type="match status" value="1"/>
</dbReference>
<dbReference type="EMBL" id="GL871149">
    <property type="protein sequence ID" value="EGC33276.1"/>
    <property type="molecule type" value="Genomic_DNA"/>
</dbReference>
<dbReference type="InParanoid" id="F0ZRY3"/>
<dbReference type="SMART" id="SM01140">
    <property type="entry name" value="Drf_GBD"/>
    <property type="match status" value="1"/>
</dbReference>
<dbReference type="InterPro" id="IPR014768">
    <property type="entry name" value="GBD/FH3_dom"/>
</dbReference>
<dbReference type="InterPro" id="IPR000651">
    <property type="entry name" value="Ras-like_Gua-exchang_fac_N"/>
</dbReference>
<dbReference type="Pfam" id="PF00618">
    <property type="entry name" value="RasGEF_N"/>
    <property type="match status" value="1"/>
</dbReference>
<dbReference type="InterPro" id="IPR036964">
    <property type="entry name" value="RASGEF_cat_dom_sf"/>
</dbReference>
<dbReference type="PANTHER" id="PTHR23113:SF346">
    <property type="entry name" value="RAS GUANINE NUCLEOTIDE EXCHANGE FACTOR L"/>
    <property type="match status" value="1"/>
</dbReference>
<dbReference type="InterPro" id="IPR010473">
    <property type="entry name" value="GTPase-bd"/>
</dbReference>
<evidence type="ECO:0008006" key="9">
    <source>
        <dbReference type="Google" id="ProtNLM"/>
    </source>
</evidence>
<feature type="region of interest" description="Disordered" evidence="3">
    <location>
        <begin position="391"/>
        <end position="417"/>
    </location>
</feature>
<dbReference type="eggNOG" id="KOG3417">
    <property type="taxonomic scope" value="Eukaryota"/>
</dbReference>
<evidence type="ECO:0000313" key="7">
    <source>
        <dbReference type="EMBL" id="EGC33276.1"/>
    </source>
</evidence>
<dbReference type="GO" id="GO:0045010">
    <property type="term" value="P:actin nucleation"/>
    <property type="evidence" value="ECO:0007669"/>
    <property type="project" value="UniProtKB-ARBA"/>
</dbReference>
<reference evidence="8" key="1">
    <citation type="journal article" date="2011" name="Genome Biol.">
        <title>Comparative genomics of the social amoebae Dictyostelium discoideum and Dictyostelium purpureum.</title>
        <authorList>
            <consortium name="US DOE Joint Genome Institute (JGI-PGF)"/>
            <person name="Sucgang R."/>
            <person name="Kuo A."/>
            <person name="Tian X."/>
            <person name="Salerno W."/>
            <person name="Parikh A."/>
            <person name="Feasley C.L."/>
            <person name="Dalin E."/>
            <person name="Tu H."/>
            <person name="Huang E."/>
            <person name="Barry K."/>
            <person name="Lindquist E."/>
            <person name="Shapiro H."/>
            <person name="Bruce D."/>
            <person name="Schmutz J."/>
            <person name="Salamov A."/>
            <person name="Fey P."/>
            <person name="Gaudet P."/>
            <person name="Anjard C."/>
            <person name="Babu M.M."/>
            <person name="Basu S."/>
            <person name="Bushmanova Y."/>
            <person name="van der Wel H."/>
            <person name="Katoh-Kurasawa M."/>
            <person name="Dinh C."/>
            <person name="Coutinho P.M."/>
            <person name="Saito T."/>
            <person name="Elias M."/>
            <person name="Schaap P."/>
            <person name="Kay R.R."/>
            <person name="Henrissat B."/>
            <person name="Eichinger L."/>
            <person name="Rivero F."/>
            <person name="Putnam N.H."/>
            <person name="West C.M."/>
            <person name="Loomis W.F."/>
            <person name="Chisholm R.L."/>
            <person name="Shaulsky G."/>
            <person name="Strassmann J.E."/>
            <person name="Queller D.C."/>
            <person name="Kuspa A."/>
            <person name="Grigoriev I.V."/>
        </authorList>
    </citation>
    <scope>NUCLEOTIDE SEQUENCE [LARGE SCALE GENOMIC DNA]</scope>
    <source>
        <strain evidence="8">QSDP1</strain>
    </source>
</reference>
<feature type="compositionally biased region" description="Low complexity" evidence="3">
    <location>
        <begin position="469"/>
        <end position="483"/>
    </location>
</feature>
<dbReference type="FunCoup" id="F0ZRY3">
    <property type="interactions" value="472"/>
</dbReference>
<dbReference type="Proteomes" id="UP000001064">
    <property type="component" value="Unassembled WGS sequence"/>
</dbReference>
<proteinExistence type="predicted"/>
<sequence>MVNNQSVNNNSNNSNGNNNIASNGNGNTTNNNISTTPIYKSFQSIFETLLDELDYSKKRREELLSLTSEEKWIFLQRIKPDCTNSLINNGIYQYQNQISSNDLKTLISSPPKLNNSQQHITLQKSIPSLSVSSSPKSPRSHLKVLHLNSLLTFEDICKLKQQLLGKPVSWVINFAESTGIVSILSMISTYSNNKEMKTEDYLVINECLLCLKLLIELEMKSLLLSDLSEIFPLVLSPVLSTKRNAFEVLDSLCKTFYLGSSIVLESIHLYSRKSNQSLEKVFSFITTPLDGEFAADLKVNCMSLINHLISSKQSLMDRIEIRSKFLSNEILLILKNLRIDGEGIETSSWKQLDNEMKLFETMMVDDNNQISLIENETNNVSACSDNQIINQNGSVNGDKDTRSNSFNENSSFSSTSNINSISNSIEFNENGQELLKSSLNNEIVLNENKLIVIVSFHQKNKYKSRKQQIQHQQQQQQQLQFQKQLDDDDEDEENIKLDDSKSAHNEEEEDSEENVKSLIQSREIIVPVQRRSKASDIIRSLLSSNSNLKELGEWGLYVIDKNNVGSFLKDDEFIFEVDELPQQQNIVTPRNIKLIPRFREYRLKMIPWKVRISLEKVKEMGVIGNFTSDKCIAESPMDPTMTCSGLVYYLLKKHMPNIYSNYCLEPDDFGLYLDNSSTAWSGNTGSGYWLEPLEKLHDYDEIFKDPKLTVQLKLRPKGVKLKFADGTFEIFKLNLMLPTEKIFQEISEKVIDSNNNINLSYYGIFIDRQLDNNSGNGNGSNTSFSNFSNLNISSSFKETKKPEWLEKGLPLYHYKITDRCCLRFALRPSNISLSIDLSLFNKFKLKNNSKNNSNGNSNNNGNDDSDDSDEELEFPSVTTGKVGPAIDDENNLLKKFQDVLNFNLPEKTQIQFKEITVKLPLHLPLGEALEIDESWIETNILREKCSFHFDSFDGQPLNQNQPLNNQNFTEKNKIFVLLAEEEHNDQMDEFNKVNIWEEPFDSTTIICDPDNPGQIRAATLNKLLEQATNNIEKDRELMNILLMTYMSFSTSDILLDKLVERYNVPDHEKDQKSVVQLHTIVFLKNWLEQQAPQAASGGGLEEKFLVRLSDFVDKQITNDGYTKIVPQLKKWIDSALKEKRAYAMPEASRPNTYGKLSISSSISSRTLLDDELFVAQQLTIREYDTFKRIQAVEFLGQSWSKAKLQYKAKNLLKMIERFNKYSTGVSTAILSQPKLKSRVKLICRFIKIAQHCRELNNFHLLTAFMAGIRNSNVIRLRLTWAKVPKKYLHILEDLEKIMSMEGSFKEFRQKMAETIPPCIPYLGVYLKDLTFIEEGNPDTINSLINWSKKKLIFNIVSIIQRCQQVPYDFGSLSQLNQARSEMLLNYFDTLPTAIDELLYKISLNLEPRQSTTTTTN</sequence>
<gene>
    <name evidence="7" type="ORF">DICPUDRAFT_49010</name>
</gene>
<feature type="region of interest" description="Disordered" evidence="3">
    <location>
        <begin position="1"/>
        <end position="29"/>
    </location>
</feature>
<dbReference type="GO" id="GO:0043052">
    <property type="term" value="P:thermotaxis"/>
    <property type="evidence" value="ECO:0007669"/>
    <property type="project" value="EnsemblProtists"/>
</dbReference>
<keyword evidence="1 2" id="KW-0344">Guanine-nucleotide releasing factor</keyword>
<organism evidence="7 8">
    <name type="scientific">Dictyostelium purpureum</name>
    <name type="common">Slime mold</name>
    <dbReference type="NCBI Taxonomy" id="5786"/>
    <lineage>
        <taxon>Eukaryota</taxon>
        <taxon>Amoebozoa</taxon>
        <taxon>Evosea</taxon>
        <taxon>Eumycetozoa</taxon>
        <taxon>Dictyostelia</taxon>
        <taxon>Dictyosteliales</taxon>
        <taxon>Dictyosteliaceae</taxon>
        <taxon>Dictyostelium</taxon>
    </lineage>
</organism>
<dbReference type="SUPFAM" id="SSF48371">
    <property type="entry name" value="ARM repeat"/>
    <property type="match status" value="1"/>
</dbReference>
<dbReference type="Pfam" id="PF00617">
    <property type="entry name" value="RasGEF"/>
    <property type="match status" value="1"/>
</dbReference>
<evidence type="ECO:0000259" key="5">
    <source>
        <dbReference type="PROSITE" id="PS50212"/>
    </source>
</evidence>
<evidence type="ECO:0000313" key="8">
    <source>
        <dbReference type="Proteomes" id="UP000001064"/>
    </source>
</evidence>
<dbReference type="GO" id="GO:0031267">
    <property type="term" value="F:small GTPase binding"/>
    <property type="evidence" value="ECO:0007669"/>
    <property type="project" value="InterPro"/>
</dbReference>
<feature type="compositionally biased region" description="Acidic residues" evidence="3">
    <location>
        <begin position="863"/>
        <end position="873"/>
    </location>
</feature>
<feature type="domain" description="GBD/FH3" evidence="6">
    <location>
        <begin position="34"/>
        <end position="451"/>
    </location>
</feature>
<dbReference type="InterPro" id="IPR010472">
    <property type="entry name" value="FH3_dom"/>
</dbReference>
<protein>
    <recommendedName>
        <fullName evidence="9">Ras guanine nucleotide exchange factor</fullName>
    </recommendedName>
</protein>
<feature type="compositionally biased region" description="Low complexity" evidence="3">
    <location>
        <begin position="403"/>
        <end position="417"/>
    </location>
</feature>
<feature type="domain" description="N-terminal Ras-GEF" evidence="5">
    <location>
        <begin position="1011"/>
        <end position="1132"/>
    </location>
</feature>
<dbReference type="InterPro" id="IPR016024">
    <property type="entry name" value="ARM-type_fold"/>
</dbReference>
<dbReference type="GO" id="GO:0005085">
    <property type="term" value="F:guanyl-nucleotide exchange factor activity"/>
    <property type="evidence" value="ECO:0000318"/>
    <property type="project" value="GO_Central"/>
</dbReference>
<dbReference type="GO" id="GO:0003779">
    <property type="term" value="F:actin binding"/>
    <property type="evidence" value="ECO:0007669"/>
    <property type="project" value="InterPro"/>
</dbReference>
<dbReference type="RefSeq" id="XP_003290177.1">
    <property type="nucleotide sequence ID" value="XM_003290129.1"/>
</dbReference>
<feature type="region of interest" description="Disordered" evidence="3">
    <location>
        <begin position="849"/>
        <end position="885"/>
    </location>
</feature>
<feature type="compositionally biased region" description="Basic and acidic residues" evidence="3">
    <location>
        <begin position="494"/>
        <end position="505"/>
    </location>
</feature>
<name>F0ZRY3_DICPU</name>
<evidence type="ECO:0000259" key="6">
    <source>
        <dbReference type="PROSITE" id="PS51232"/>
    </source>
</evidence>
<evidence type="ECO:0000256" key="3">
    <source>
        <dbReference type="SAM" id="MobiDB-lite"/>
    </source>
</evidence>
<dbReference type="SMART" id="SM00147">
    <property type="entry name" value="RasGEF"/>
    <property type="match status" value="1"/>
</dbReference>
<dbReference type="InterPro" id="IPR008937">
    <property type="entry name" value="Ras-like_GEF"/>
</dbReference>
<feature type="compositionally biased region" description="Low complexity" evidence="3">
    <location>
        <begin position="849"/>
        <end position="862"/>
    </location>
</feature>
<dbReference type="PANTHER" id="PTHR23113">
    <property type="entry name" value="GUANINE NUCLEOTIDE EXCHANGE FACTOR"/>
    <property type="match status" value="1"/>
</dbReference>
<dbReference type="GeneID" id="10504533"/>
<dbReference type="Pfam" id="PF06367">
    <property type="entry name" value="Drf_FH3"/>
    <property type="match status" value="1"/>
</dbReference>
<dbReference type="InterPro" id="IPR011989">
    <property type="entry name" value="ARM-like"/>
</dbReference>
<evidence type="ECO:0000259" key="4">
    <source>
        <dbReference type="PROSITE" id="PS50009"/>
    </source>
</evidence>
<accession>F0ZRY3</accession>